<evidence type="ECO:0000313" key="1">
    <source>
        <dbReference type="EMBL" id="BAT77425.1"/>
    </source>
</evidence>
<dbReference type="AlphaFoldDB" id="A0A0S3RAD5"/>
<protein>
    <submittedName>
        <fullName evidence="1">Uncharacterized protein</fullName>
    </submittedName>
</protein>
<keyword evidence="2" id="KW-1185">Reference proteome</keyword>
<accession>A0A0S3RAD5</accession>
<name>A0A0S3RAD5_PHAAN</name>
<gene>
    <name evidence="1" type="primary">Vigan.02G000400</name>
    <name evidence="1" type="ORF">VIGAN_02000400</name>
</gene>
<reference evidence="1 2" key="1">
    <citation type="journal article" date="2015" name="Sci. Rep.">
        <title>The power of single molecule real-time sequencing technology in the de novo assembly of a eukaryotic genome.</title>
        <authorList>
            <person name="Sakai H."/>
            <person name="Naito K."/>
            <person name="Ogiso-Tanaka E."/>
            <person name="Takahashi Y."/>
            <person name="Iseki K."/>
            <person name="Muto C."/>
            <person name="Satou K."/>
            <person name="Teruya K."/>
            <person name="Shiroma A."/>
            <person name="Shimoji M."/>
            <person name="Hirano T."/>
            <person name="Itoh T."/>
            <person name="Kaga A."/>
            <person name="Tomooka N."/>
        </authorList>
    </citation>
    <scope>NUCLEOTIDE SEQUENCE [LARGE SCALE GENOMIC DNA]</scope>
    <source>
        <strain evidence="2">cv. Shumari</strain>
    </source>
</reference>
<dbReference type="Proteomes" id="UP000291084">
    <property type="component" value="Chromosome 2"/>
</dbReference>
<evidence type="ECO:0000313" key="2">
    <source>
        <dbReference type="Proteomes" id="UP000291084"/>
    </source>
</evidence>
<sequence>MAGQGYITTKITFPSNMMMKITSLYTCNNNQVLNVLINLWCVNSRKFFMASNRVLDTGSKDYNQHCSVLVSSQAIEILQILSTKPKNNEIYGD</sequence>
<proteinExistence type="predicted"/>
<organism evidence="1 2">
    <name type="scientific">Vigna angularis var. angularis</name>
    <dbReference type="NCBI Taxonomy" id="157739"/>
    <lineage>
        <taxon>Eukaryota</taxon>
        <taxon>Viridiplantae</taxon>
        <taxon>Streptophyta</taxon>
        <taxon>Embryophyta</taxon>
        <taxon>Tracheophyta</taxon>
        <taxon>Spermatophyta</taxon>
        <taxon>Magnoliopsida</taxon>
        <taxon>eudicotyledons</taxon>
        <taxon>Gunneridae</taxon>
        <taxon>Pentapetalae</taxon>
        <taxon>rosids</taxon>
        <taxon>fabids</taxon>
        <taxon>Fabales</taxon>
        <taxon>Fabaceae</taxon>
        <taxon>Papilionoideae</taxon>
        <taxon>50 kb inversion clade</taxon>
        <taxon>NPAAA clade</taxon>
        <taxon>indigoferoid/millettioid clade</taxon>
        <taxon>Phaseoleae</taxon>
        <taxon>Vigna</taxon>
    </lineage>
</organism>
<dbReference type="EMBL" id="AP015035">
    <property type="protein sequence ID" value="BAT77425.1"/>
    <property type="molecule type" value="Genomic_DNA"/>
</dbReference>